<feature type="compositionally biased region" description="Basic and acidic residues" evidence="1">
    <location>
        <begin position="1"/>
        <end position="11"/>
    </location>
</feature>
<feature type="region of interest" description="Disordered" evidence="1">
    <location>
        <begin position="458"/>
        <end position="488"/>
    </location>
</feature>
<sequence length="878" mass="95501">MADTAADEREALIPQSHPQHSTWKDSLTQAWQHTTETVSRWTTPSHHTINIDDDNEQENERKAVWTRRAHIAGVALFGIVLALLVFSAIILGHLFVITLRPLSEDKQAAILTRALTLKGPDRLSVLNLTAEGIHVQLDARLGLDPDDALDEWLGVRGSRSPWQNFERRWLEWAFKQVKGVRIDVTGIVTVSEPDWSKDLPRKRLHLLPGNKSSTTAFASSDDDKNEEPPADLLGFDIEPLYIRIPPLRSTRASRSNKDEDDPNKPTHRAQMNLSPLNLTLLLKPLSPVPRLVSFGESAVAKGKVTLDLNMPGLLVRGLSERDLREGERRKAEGRPPVGKDQIRYGWGLPGWISLKQGQSGNRVTEDVPDVKRGNETSDLLQLTHYDFFEINGDSKSTTTKKGEKAQGLAAIQNVINTLAGRALGIRADAIAKNPLGKLLHGYVRYQLPFGIFLPVEAEEPPPSNSSAVSANKDAKKVPKHGDPDDKSSVLMAVVATEPLTLDGAKHIPLRLQGRVVPPPPPSKGSSSSTSSSSSSKQVHFATSAAAAEDDDVTITQTPQEKALSNFLSRFLRGDANTVYVRGGSPFTRTSSLPGSAAAPKSNDTTDVLPGNGSPDLPEWIGSALGLIDVPISFPGSKVTDLIKDVTIANLRFTAHPFEKERILCSGTVMGTLNLPKELGGVDVKVTELWPDILVFDGKPPSMRKPRHGDGDKPGDGDGGENDDDDDYYDGDKLNRRARKEDDEPPTKPDPNPTPIPPLPTPLPDGAFGRLRPHDFTPATTVPDPSDPSGARKLLRCELVNVPFTVLPERQKEFRAFAWKILTGGATAGIEGSARARIWNSGLGVLELFNLPVKGTFPVAPPSVASSVRAKLGELVRLG</sequence>
<dbReference type="EMBL" id="LWDF02000437">
    <property type="protein sequence ID" value="KAE8248665.1"/>
    <property type="molecule type" value="Genomic_DNA"/>
</dbReference>
<evidence type="ECO:0000313" key="4">
    <source>
        <dbReference type="Proteomes" id="UP000077521"/>
    </source>
</evidence>
<feature type="region of interest" description="Disordered" evidence="1">
    <location>
        <begin position="248"/>
        <end position="271"/>
    </location>
</feature>
<evidence type="ECO:0000256" key="2">
    <source>
        <dbReference type="SAM" id="Phobius"/>
    </source>
</evidence>
<keyword evidence="2" id="KW-0812">Transmembrane</keyword>
<reference evidence="3" key="2">
    <citation type="journal article" date="2019" name="IMA Fungus">
        <title>Genome sequencing and comparison of five Tilletia species to identify candidate genes for the detection of regulated species infecting wheat.</title>
        <authorList>
            <person name="Nguyen H.D.T."/>
            <person name="Sultana T."/>
            <person name="Kesanakurti P."/>
            <person name="Hambleton S."/>
        </authorList>
    </citation>
    <scope>NUCLEOTIDE SEQUENCE</scope>
    <source>
        <strain evidence="3">DAOMC 236416</strain>
    </source>
</reference>
<feature type="region of interest" description="Disordered" evidence="1">
    <location>
        <begin position="695"/>
        <end position="788"/>
    </location>
</feature>
<keyword evidence="2" id="KW-0472">Membrane</keyword>
<evidence type="ECO:0000313" key="3">
    <source>
        <dbReference type="EMBL" id="KAE8248665.1"/>
    </source>
</evidence>
<keyword evidence="4" id="KW-1185">Reference proteome</keyword>
<name>A0A177TGK4_9BASI</name>
<accession>A0A177TGK4</accession>
<evidence type="ECO:0000256" key="1">
    <source>
        <dbReference type="SAM" id="MobiDB-lite"/>
    </source>
</evidence>
<dbReference type="AlphaFoldDB" id="A0A177TGK4"/>
<feature type="transmembrane region" description="Helical" evidence="2">
    <location>
        <begin position="71"/>
        <end position="96"/>
    </location>
</feature>
<feature type="compositionally biased region" description="Pro residues" evidence="1">
    <location>
        <begin position="747"/>
        <end position="762"/>
    </location>
</feature>
<dbReference type="Proteomes" id="UP000077521">
    <property type="component" value="Unassembled WGS sequence"/>
</dbReference>
<protein>
    <submittedName>
        <fullName evidence="3">Uncharacterized protein</fullName>
    </submittedName>
</protein>
<proteinExistence type="predicted"/>
<reference evidence="3" key="1">
    <citation type="submission" date="2016-04" db="EMBL/GenBank/DDBJ databases">
        <authorList>
            <person name="Nguyen H.D."/>
            <person name="Samba Siva P."/>
            <person name="Cullis J."/>
            <person name="Levesque C.A."/>
            <person name="Hambleton S."/>
        </authorList>
    </citation>
    <scope>NUCLEOTIDE SEQUENCE</scope>
    <source>
        <strain evidence="3">DAOMC 236416</strain>
    </source>
</reference>
<comment type="caution">
    <text evidence="3">The sequence shown here is derived from an EMBL/GenBank/DDBJ whole genome shotgun (WGS) entry which is preliminary data.</text>
</comment>
<feature type="compositionally biased region" description="Acidic residues" evidence="1">
    <location>
        <begin position="717"/>
        <end position="728"/>
    </location>
</feature>
<keyword evidence="2" id="KW-1133">Transmembrane helix</keyword>
<feature type="region of interest" description="Disordered" evidence="1">
    <location>
        <begin position="1"/>
        <end position="24"/>
    </location>
</feature>
<feature type="compositionally biased region" description="Basic and acidic residues" evidence="1">
    <location>
        <begin position="472"/>
        <end position="487"/>
    </location>
</feature>
<feature type="region of interest" description="Disordered" evidence="1">
    <location>
        <begin position="511"/>
        <end position="552"/>
    </location>
</feature>
<gene>
    <name evidence="3" type="ORF">A4X13_0g5519</name>
</gene>
<organism evidence="3 4">
    <name type="scientific">Tilletia indica</name>
    <dbReference type="NCBI Taxonomy" id="43049"/>
    <lineage>
        <taxon>Eukaryota</taxon>
        <taxon>Fungi</taxon>
        <taxon>Dikarya</taxon>
        <taxon>Basidiomycota</taxon>
        <taxon>Ustilaginomycotina</taxon>
        <taxon>Exobasidiomycetes</taxon>
        <taxon>Tilletiales</taxon>
        <taxon>Tilletiaceae</taxon>
        <taxon>Tilletia</taxon>
    </lineage>
</organism>
<feature type="compositionally biased region" description="Low complexity" evidence="1">
    <location>
        <begin position="523"/>
        <end position="535"/>
    </location>
</feature>
<feature type="compositionally biased region" description="Basic and acidic residues" evidence="1">
    <location>
        <begin position="729"/>
        <end position="746"/>
    </location>
</feature>
<feature type="region of interest" description="Disordered" evidence="1">
    <location>
        <begin position="206"/>
        <end position="230"/>
    </location>
</feature>